<evidence type="ECO:0000313" key="1">
    <source>
        <dbReference type="EMBL" id="KAI0051925.1"/>
    </source>
</evidence>
<dbReference type="Proteomes" id="UP000814033">
    <property type="component" value="Unassembled WGS sequence"/>
</dbReference>
<organism evidence="1 2">
    <name type="scientific">Auriscalpium vulgare</name>
    <dbReference type="NCBI Taxonomy" id="40419"/>
    <lineage>
        <taxon>Eukaryota</taxon>
        <taxon>Fungi</taxon>
        <taxon>Dikarya</taxon>
        <taxon>Basidiomycota</taxon>
        <taxon>Agaricomycotina</taxon>
        <taxon>Agaricomycetes</taxon>
        <taxon>Russulales</taxon>
        <taxon>Auriscalpiaceae</taxon>
        <taxon>Auriscalpium</taxon>
    </lineage>
</organism>
<sequence length="524" mass="57687">MIILEAEQDQLPKLPTDPVQPGSSTHRTHHLPPPPSPTYQRPSSPNPTLPDYETSEAQHLLSRSRGKSPRARKVCKLVWYAVFLYTGLFIVVGIPWTFLRRHTVYHRGEPLFDYVPPPHANLPHKKVLSDESSPVAMECNAWTEHRPLPGASTTDEGAASLKLGIMLGDAIILRANGTADQWRDRVFGRLKVDINPDANATASTLQVTAAFTHRSLFKNTSVCRTKTSTSSRITISIPNETSETVGARILFDIQLLLPSLPLPAYIEELTTYLPFFEQEFGDLGSDVIFGGMHIEGLSSKITFGAIKAASLHVKTSEAEIYGTFNISESLTLDTINGPIDADVTMYHDEHVPLPMALSMESGNAPIVANLSLLVRPRLFDFTRPKKNFVAKARTFNAPIDLTVTHVTHSARLALQVLNTQGPVNVSLDAPYTGTFDLQAKSSLATLDERPVWGDAAAVEDTDGVDRVMAHDYVSTDRLLGWVGWGRRPSPGHRQRQSHVEIVSSLSPVGLRLDKPGSLVAVRRR</sequence>
<gene>
    <name evidence="1" type="ORF">FA95DRAFT_1602405</name>
</gene>
<proteinExistence type="predicted"/>
<reference evidence="1" key="1">
    <citation type="submission" date="2021-02" db="EMBL/GenBank/DDBJ databases">
        <authorList>
            <consortium name="DOE Joint Genome Institute"/>
            <person name="Ahrendt S."/>
            <person name="Looney B.P."/>
            <person name="Miyauchi S."/>
            <person name="Morin E."/>
            <person name="Drula E."/>
            <person name="Courty P.E."/>
            <person name="Chicoki N."/>
            <person name="Fauchery L."/>
            <person name="Kohler A."/>
            <person name="Kuo A."/>
            <person name="Labutti K."/>
            <person name="Pangilinan J."/>
            <person name="Lipzen A."/>
            <person name="Riley R."/>
            <person name="Andreopoulos W."/>
            <person name="He G."/>
            <person name="Johnson J."/>
            <person name="Barry K.W."/>
            <person name="Grigoriev I.V."/>
            <person name="Nagy L."/>
            <person name="Hibbett D."/>
            <person name="Henrissat B."/>
            <person name="Matheny P.B."/>
            <person name="Labbe J."/>
            <person name="Martin F."/>
        </authorList>
    </citation>
    <scope>NUCLEOTIDE SEQUENCE</scope>
    <source>
        <strain evidence="1">FP105234-sp</strain>
    </source>
</reference>
<keyword evidence="2" id="KW-1185">Reference proteome</keyword>
<name>A0ACB8S7U2_9AGAM</name>
<reference evidence="1" key="2">
    <citation type="journal article" date="2022" name="New Phytol.">
        <title>Evolutionary transition to the ectomycorrhizal habit in the genomes of a hyperdiverse lineage of mushroom-forming fungi.</title>
        <authorList>
            <person name="Looney B."/>
            <person name="Miyauchi S."/>
            <person name="Morin E."/>
            <person name="Drula E."/>
            <person name="Courty P.E."/>
            <person name="Kohler A."/>
            <person name="Kuo A."/>
            <person name="LaButti K."/>
            <person name="Pangilinan J."/>
            <person name="Lipzen A."/>
            <person name="Riley R."/>
            <person name="Andreopoulos W."/>
            <person name="He G."/>
            <person name="Johnson J."/>
            <person name="Nolan M."/>
            <person name="Tritt A."/>
            <person name="Barry K.W."/>
            <person name="Grigoriev I.V."/>
            <person name="Nagy L.G."/>
            <person name="Hibbett D."/>
            <person name="Henrissat B."/>
            <person name="Matheny P.B."/>
            <person name="Labbe J."/>
            <person name="Martin F.M."/>
        </authorList>
    </citation>
    <scope>NUCLEOTIDE SEQUENCE</scope>
    <source>
        <strain evidence="1">FP105234-sp</strain>
    </source>
</reference>
<evidence type="ECO:0000313" key="2">
    <source>
        <dbReference type="Proteomes" id="UP000814033"/>
    </source>
</evidence>
<protein>
    <submittedName>
        <fullName evidence="1">Uncharacterized protein</fullName>
    </submittedName>
</protein>
<accession>A0ACB8S7U2</accession>
<dbReference type="EMBL" id="MU275849">
    <property type="protein sequence ID" value="KAI0051925.1"/>
    <property type="molecule type" value="Genomic_DNA"/>
</dbReference>
<comment type="caution">
    <text evidence="1">The sequence shown here is derived from an EMBL/GenBank/DDBJ whole genome shotgun (WGS) entry which is preliminary data.</text>
</comment>